<dbReference type="AlphaFoldDB" id="A0ABD0RXK7"/>
<evidence type="ECO:0000313" key="1">
    <source>
        <dbReference type="EMBL" id="KAL0202542.1"/>
    </source>
</evidence>
<evidence type="ECO:0008006" key="3">
    <source>
        <dbReference type="Google" id="ProtNLM"/>
    </source>
</evidence>
<organism evidence="1 2">
    <name type="scientific">Cirrhinus mrigala</name>
    <name type="common">Mrigala</name>
    <dbReference type="NCBI Taxonomy" id="683832"/>
    <lineage>
        <taxon>Eukaryota</taxon>
        <taxon>Metazoa</taxon>
        <taxon>Chordata</taxon>
        <taxon>Craniata</taxon>
        <taxon>Vertebrata</taxon>
        <taxon>Euteleostomi</taxon>
        <taxon>Actinopterygii</taxon>
        <taxon>Neopterygii</taxon>
        <taxon>Teleostei</taxon>
        <taxon>Ostariophysi</taxon>
        <taxon>Cypriniformes</taxon>
        <taxon>Cyprinidae</taxon>
        <taxon>Labeoninae</taxon>
        <taxon>Labeonini</taxon>
        <taxon>Cirrhinus</taxon>
    </lineage>
</organism>
<feature type="non-terminal residue" evidence="1">
    <location>
        <position position="150"/>
    </location>
</feature>
<proteinExistence type="predicted"/>
<accession>A0ABD0RXK7</accession>
<keyword evidence="2" id="KW-1185">Reference proteome</keyword>
<gene>
    <name evidence="1" type="ORF">M9458_000560</name>
</gene>
<dbReference type="EMBL" id="JAMKFB020000001">
    <property type="protein sequence ID" value="KAL0202542.1"/>
    <property type="molecule type" value="Genomic_DNA"/>
</dbReference>
<reference evidence="1 2" key="1">
    <citation type="submission" date="2024-05" db="EMBL/GenBank/DDBJ databases">
        <title>Genome sequencing and assembly of Indian major carp, Cirrhinus mrigala (Hamilton, 1822).</title>
        <authorList>
            <person name="Mohindra V."/>
            <person name="Chowdhury L.M."/>
            <person name="Lal K."/>
            <person name="Jena J.K."/>
        </authorList>
    </citation>
    <scope>NUCLEOTIDE SEQUENCE [LARGE SCALE GENOMIC DNA]</scope>
    <source>
        <strain evidence="1">CM1030</strain>
        <tissue evidence="1">Blood</tissue>
    </source>
</reference>
<sequence>KVHKWNFEPRVPIHVQAAQLTRLVKLWLLPNQTTPEEVEEKVTIDCVLLTLPRLHRHPVGLTNPWTMNYLVEAAELSEATLAKDSGITSGRGNICSNPSRPNKACMTSRHNPCEFQPGDKVLILTLDTSYKFLTSWKGPYTVPLLSLLAL</sequence>
<dbReference type="SUPFAM" id="SSF47353">
    <property type="entry name" value="Retrovirus capsid dimerization domain-like"/>
    <property type="match status" value="1"/>
</dbReference>
<protein>
    <recommendedName>
        <fullName evidence="3">Murine leukemia virus integrase C-terminal domain-containing protein</fullName>
    </recommendedName>
</protein>
<dbReference type="Proteomes" id="UP001529510">
    <property type="component" value="Unassembled WGS sequence"/>
</dbReference>
<comment type="caution">
    <text evidence="1">The sequence shown here is derived from an EMBL/GenBank/DDBJ whole genome shotgun (WGS) entry which is preliminary data.</text>
</comment>
<name>A0ABD0RXK7_CIRMR</name>
<evidence type="ECO:0000313" key="2">
    <source>
        <dbReference type="Proteomes" id="UP001529510"/>
    </source>
</evidence>
<feature type="non-terminal residue" evidence="1">
    <location>
        <position position="1"/>
    </location>
</feature>